<protein>
    <submittedName>
        <fullName evidence="4">Peptidase M24</fullName>
    </submittedName>
</protein>
<evidence type="ECO:0000259" key="3">
    <source>
        <dbReference type="Pfam" id="PF01321"/>
    </source>
</evidence>
<evidence type="ECO:0000313" key="4">
    <source>
        <dbReference type="EMBL" id="ABQ70747.1"/>
    </source>
</evidence>
<feature type="signal peptide" evidence="1">
    <location>
        <begin position="1"/>
        <end position="28"/>
    </location>
</feature>
<proteinExistence type="predicted"/>
<dbReference type="EMBL" id="CP000699">
    <property type="protein sequence ID" value="ABQ70747.1"/>
    <property type="molecule type" value="Genomic_DNA"/>
</dbReference>
<evidence type="ECO:0000259" key="2">
    <source>
        <dbReference type="Pfam" id="PF00557"/>
    </source>
</evidence>
<dbReference type="Pfam" id="PF01321">
    <property type="entry name" value="Creatinase_N"/>
    <property type="match status" value="1"/>
</dbReference>
<feature type="domain" description="Peptidase M24" evidence="2">
    <location>
        <begin position="195"/>
        <end position="400"/>
    </location>
</feature>
<organism evidence="4 5">
    <name type="scientific">Rhizorhabdus wittichii (strain DSM 6014 / CCUG 31198 / JCM 15750 / NBRC 105917 / EY 4224 / RW1)</name>
    <name type="common">Sphingomonas wittichii</name>
    <dbReference type="NCBI Taxonomy" id="392499"/>
    <lineage>
        <taxon>Bacteria</taxon>
        <taxon>Pseudomonadati</taxon>
        <taxon>Pseudomonadota</taxon>
        <taxon>Alphaproteobacteria</taxon>
        <taxon>Sphingomonadales</taxon>
        <taxon>Sphingomonadaceae</taxon>
        <taxon>Rhizorhabdus</taxon>
    </lineage>
</organism>
<dbReference type="InterPro" id="IPR000587">
    <property type="entry name" value="Creatinase_N"/>
</dbReference>
<dbReference type="SUPFAM" id="SSF55920">
    <property type="entry name" value="Creatinase/aminopeptidase"/>
    <property type="match status" value="1"/>
</dbReference>
<reference evidence="4 5" key="1">
    <citation type="journal article" date="2010" name="J. Bacteriol.">
        <title>Genome sequence of the dioxin-mineralizing bacterium Sphingomonas wittichii RW1.</title>
        <authorList>
            <person name="Miller T.R."/>
            <person name="Delcher A.L."/>
            <person name="Salzberg S.L."/>
            <person name="Saunders E."/>
            <person name="Detter J.C."/>
            <person name="Halden R.U."/>
        </authorList>
    </citation>
    <scope>NUCLEOTIDE SEQUENCE [LARGE SCALE GENOMIC DNA]</scope>
    <source>
        <strain evidence="5">DSM 6014 / CCUG 31198 / JCM 15750 / NBRC 105917 / EY 4224 / RW1</strain>
    </source>
</reference>
<dbReference type="Gene3D" id="3.40.350.10">
    <property type="entry name" value="Creatinase/prolidase N-terminal domain"/>
    <property type="match status" value="1"/>
</dbReference>
<dbReference type="InterPro" id="IPR050659">
    <property type="entry name" value="Peptidase_M24B"/>
</dbReference>
<dbReference type="AlphaFoldDB" id="A0A9J9HFP2"/>
<dbReference type="InterPro" id="IPR036005">
    <property type="entry name" value="Creatinase/aminopeptidase-like"/>
</dbReference>
<dbReference type="KEGG" id="swi:Swit_4409"/>
<dbReference type="InterPro" id="IPR000994">
    <property type="entry name" value="Pept_M24"/>
</dbReference>
<keyword evidence="5" id="KW-1185">Reference proteome</keyword>
<dbReference type="InterPro" id="IPR006311">
    <property type="entry name" value="TAT_signal"/>
</dbReference>
<dbReference type="PANTHER" id="PTHR46112:SF3">
    <property type="entry name" value="AMINOPEPTIDASE YPDF"/>
    <property type="match status" value="1"/>
</dbReference>
<feature type="domain" description="Creatinase N-terminal" evidence="3">
    <location>
        <begin position="53"/>
        <end position="187"/>
    </location>
</feature>
<dbReference type="SUPFAM" id="SSF53092">
    <property type="entry name" value="Creatinase/prolidase N-terminal domain"/>
    <property type="match status" value="1"/>
</dbReference>
<dbReference type="PANTHER" id="PTHR46112">
    <property type="entry name" value="AMINOPEPTIDASE"/>
    <property type="match status" value="1"/>
</dbReference>
<gene>
    <name evidence="4" type="ordered locus">Swit_4409</name>
</gene>
<accession>A0A9J9HFP2</accession>
<feature type="chain" id="PRO_5039940278" evidence="1">
    <location>
        <begin position="29"/>
        <end position="419"/>
    </location>
</feature>
<dbReference type="Gene3D" id="3.90.230.10">
    <property type="entry name" value="Creatinase/methionine aminopeptidase superfamily"/>
    <property type="match status" value="1"/>
</dbReference>
<evidence type="ECO:0000313" key="5">
    <source>
        <dbReference type="Proteomes" id="UP000001989"/>
    </source>
</evidence>
<dbReference type="Proteomes" id="UP000001989">
    <property type="component" value="Chromosome"/>
</dbReference>
<dbReference type="InterPro" id="IPR029149">
    <property type="entry name" value="Creatin/AminoP/Spt16_N"/>
</dbReference>
<dbReference type="Pfam" id="PF00557">
    <property type="entry name" value="Peptidase_M24"/>
    <property type="match status" value="1"/>
</dbReference>
<dbReference type="PROSITE" id="PS51318">
    <property type="entry name" value="TAT"/>
    <property type="match status" value="1"/>
</dbReference>
<name>A0A9J9HFP2_RHIWR</name>
<evidence type="ECO:0000256" key="1">
    <source>
        <dbReference type="SAM" id="SignalP"/>
    </source>
</evidence>
<keyword evidence="1" id="KW-0732">Signal</keyword>
<sequence length="419" mass="44804">MMRASRRELLIGGGLAGLALIAAPPAWAADAAAGLAPMTGGAKPISTQERLGRIARAQELMRAQDIGALLVEAGSSLLYFTGIDWWRSERLTAAIIPADGDVLIVTPGFEEPSIRESLAVPGDVHVWQEDESPIALISDFLQRRKLDKGAIAIEETVRFFAVDGLQQALPDARIVSGASVVRGCRMIKSPAELALMQLAADIQIAAFRHVAPRIERGMSQQDIQAMLIAASRALGGETDGGLILIGESSAYPHGSHIPRRVADGEVILFDAGVTVLGYQSDISRTMIFGRAADAKQRLLFDQVRRGQDIAMEAARVGTPAGKVDDAVRAYYASLGYGPGYKLPGTPHRTGHGIGMDGHEPVNLVHGETTPLAPGMCFSNEPGIYIPGAFGVRIEDCFHMTADGPRWFTRPPASIDRPFD</sequence>